<evidence type="ECO:0000313" key="3">
    <source>
        <dbReference type="Proteomes" id="UP000011682"/>
    </source>
</evidence>
<gene>
    <name evidence="2" type="ORF">D187_010370</name>
</gene>
<accession>S9PFC0</accession>
<proteinExistence type="predicted"/>
<dbReference type="PROSITE" id="PS51257">
    <property type="entry name" value="PROKAR_LIPOPROTEIN"/>
    <property type="match status" value="1"/>
</dbReference>
<organism evidence="2 3">
    <name type="scientific">Cystobacter fuscus (strain ATCC 25194 / DSM 2262 / NBRC 100088 / M29)</name>
    <dbReference type="NCBI Taxonomy" id="1242864"/>
    <lineage>
        <taxon>Bacteria</taxon>
        <taxon>Pseudomonadati</taxon>
        <taxon>Myxococcota</taxon>
        <taxon>Myxococcia</taxon>
        <taxon>Myxococcales</taxon>
        <taxon>Cystobacterineae</taxon>
        <taxon>Archangiaceae</taxon>
        <taxon>Cystobacter</taxon>
    </lineage>
</organism>
<sequence length="194" mass="20793">MRTFMGVVVSGALLACSGEGNTVSTQQCANQTPTASPSAGLTSFEQGLVGPLLSDVRAGVQPWDEQSIGICKGQGRECQEYLGASTEDLPPGEYMMRAELKVPQVGSKGAWRVKLETECTTTRRTERGESVTTSTSSKEYEVQYAGTERGSRLSPLVTIRSPEPSGAKHCTYTLTSLHPDTPLTWTGSWSVPQS</sequence>
<dbReference type="RefSeq" id="WP_002643458.1">
    <property type="nucleotide sequence ID" value="NZ_ANAH02000009.1"/>
</dbReference>
<dbReference type="Proteomes" id="UP000011682">
    <property type="component" value="Unassembled WGS sequence"/>
</dbReference>
<name>S9PFC0_CYSF2</name>
<dbReference type="OrthoDB" id="5523431at2"/>
<evidence type="ECO:0000313" key="2">
    <source>
        <dbReference type="EMBL" id="EPX61751.1"/>
    </source>
</evidence>
<keyword evidence="3" id="KW-1185">Reference proteome</keyword>
<comment type="caution">
    <text evidence="2">The sequence shown here is derived from an EMBL/GenBank/DDBJ whole genome shotgun (WGS) entry which is preliminary data.</text>
</comment>
<reference evidence="2" key="1">
    <citation type="submission" date="2013-05" db="EMBL/GenBank/DDBJ databases">
        <title>Genome assembly of Cystobacter fuscus DSM 2262.</title>
        <authorList>
            <person name="Sharma G."/>
            <person name="Khatri I."/>
            <person name="Kaur C."/>
            <person name="Mayilraj S."/>
            <person name="Subramanian S."/>
        </authorList>
    </citation>
    <scope>NUCLEOTIDE SEQUENCE [LARGE SCALE GENOMIC DNA]</scope>
    <source>
        <strain evidence="2">DSM 2262</strain>
    </source>
</reference>
<dbReference type="EMBL" id="ANAH02000009">
    <property type="protein sequence ID" value="EPX61751.1"/>
    <property type="molecule type" value="Genomic_DNA"/>
</dbReference>
<feature type="region of interest" description="Disordered" evidence="1">
    <location>
        <begin position="124"/>
        <end position="149"/>
    </location>
</feature>
<dbReference type="AlphaFoldDB" id="S9PFC0"/>
<evidence type="ECO:0008006" key="4">
    <source>
        <dbReference type="Google" id="ProtNLM"/>
    </source>
</evidence>
<protein>
    <recommendedName>
        <fullName evidence="4">Lipoprotein</fullName>
    </recommendedName>
</protein>
<evidence type="ECO:0000256" key="1">
    <source>
        <dbReference type="SAM" id="MobiDB-lite"/>
    </source>
</evidence>